<dbReference type="AlphaFoldDB" id="A0A383CWK0"/>
<gene>
    <name evidence="1" type="ORF">METZ01_LOCUS489395</name>
</gene>
<feature type="non-terminal residue" evidence="1">
    <location>
        <position position="119"/>
    </location>
</feature>
<evidence type="ECO:0000313" key="1">
    <source>
        <dbReference type="EMBL" id="SVE36541.1"/>
    </source>
</evidence>
<reference evidence="1" key="1">
    <citation type="submission" date="2018-05" db="EMBL/GenBank/DDBJ databases">
        <authorList>
            <person name="Lanie J.A."/>
            <person name="Ng W.-L."/>
            <person name="Kazmierczak K.M."/>
            <person name="Andrzejewski T.M."/>
            <person name="Davidsen T.M."/>
            <person name="Wayne K.J."/>
            <person name="Tettelin H."/>
            <person name="Glass J.I."/>
            <person name="Rusch D."/>
            <person name="Podicherti R."/>
            <person name="Tsui H.-C.T."/>
            <person name="Winkler M.E."/>
        </authorList>
    </citation>
    <scope>NUCLEOTIDE SEQUENCE</scope>
</reference>
<accession>A0A383CWK0</accession>
<protein>
    <recommendedName>
        <fullName evidence="2">Glycosyltransferase subfamily 4-like N-terminal domain-containing protein</fullName>
    </recommendedName>
</protein>
<organism evidence="1">
    <name type="scientific">marine metagenome</name>
    <dbReference type="NCBI Taxonomy" id="408172"/>
    <lineage>
        <taxon>unclassified sequences</taxon>
        <taxon>metagenomes</taxon>
        <taxon>ecological metagenomes</taxon>
    </lineage>
</organism>
<evidence type="ECO:0008006" key="2">
    <source>
        <dbReference type="Google" id="ProtNLM"/>
    </source>
</evidence>
<dbReference type="EMBL" id="UINC01212284">
    <property type="protein sequence ID" value="SVE36541.1"/>
    <property type="molecule type" value="Genomic_DNA"/>
</dbReference>
<sequence length="119" mass="12993">MYFHQHFSTPDGASGTRSYEFARRLVENGHQVVMVCGSFGIGSTGLNKAFDSGKRRGIVDGIDVIEFKLPYGNEQNFLRRGLVFVRYALKSILIALTESYDVIFATSTPLTAGIPGIAG</sequence>
<dbReference type="Gene3D" id="3.40.50.2000">
    <property type="entry name" value="Glycogen Phosphorylase B"/>
    <property type="match status" value="1"/>
</dbReference>
<proteinExistence type="predicted"/>
<name>A0A383CWK0_9ZZZZ</name>